<evidence type="ECO:0000313" key="3">
    <source>
        <dbReference type="EMBL" id="ONI22314.1"/>
    </source>
</evidence>
<evidence type="ECO:0000259" key="2">
    <source>
        <dbReference type="PROSITE" id="PS50222"/>
    </source>
</evidence>
<evidence type="ECO:0000256" key="1">
    <source>
        <dbReference type="ARBA" id="ARBA00022837"/>
    </source>
</evidence>
<dbReference type="SUPFAM" id="SSF47473">
    <property type="entry name" value="EF-hand"/>
    <property type="match status" value="1"/>
</dbReference>
<keyword evidence="4" id="KW-1185">Reference proteome</keyword>
<dbReference type="STRING" id="3760.A0A251QEQ6"/>
<dbReference type="EMBL" id="CM007652">
    <property type="protein sequence ID" value="ONI22314.1"/>
    <property type="molecule type" value="Genomic_DNA"/>
</dbReference>
<dbReference type="AlphaFoldDB" id="A0A251QEQ6"/>
<dbReference type="CDD" id="cd00051">
    <property type="entry name" value="EFh"/>
    <property type="match status" value="1"/>
</dbReference>
<evidence type="ECO:0000313" key="4">
    <source>
        <dbReference type="Proteomes" id="UP000006882"/>
    </source>
</evidence>
<protein>
    <recommendedName>
        <fullName evidence="2">EF-hand domain-containing protein</fullName>
    </recommendedName>
</protein>
<dbReference type="InterPro" id="IPR018247">
    <property type="entry name" value="EF_Hand_1_Ca_BS"/>
</dbReference>
<keyword evidence="1" id="KW-0106">Calcium</keyword>
<proteinExistence type="predicted"/>
<organism evidence="3 4">
    <name type="scientific">Prunus persica</name>
    <name type="common">Peach</name>
    <name type="synonym">Amygdalus persica</name>
    <dbReference type="NCBI Taxonomy" id="3760"/>
    <lineage>
        <taxon>Eukaryota</taxon>
        <taxon>Viridiplantae</taxon>
        <taxon>Streptophyta</taxon>
        <taxon>Embryophyta</taxon>
        <taxon>Tracheophyta</taxon>
        <taxon>Spermatophyta</taxon>
        <taxon>Magnoliopsida</taxon>
        <taxon>eudicotyledons</taxon>
        <taxon>Gunneridae</taxon>
        <taxon>Pentapetalae</taxon>
        <taxon>rosids</taxon>
        <taxon>fabids</taxon>
        <taxon>Rosales</taxon>
        <taxon>Rosaceae</taxon>
        <taxon>Amygdaloideae</taxon>
        <taxon>Amygdaleae</taxon>
        <taxon>Prunus</taxon>
    </lineage>
</organism>
<dbReference type="Proteomes" id="UP000006882">
    <property type="component" value="Chromosome G2"/>
</dbReference>
<dbReference type="GO" id="GO:0005509">
    <property type="term" value="F:calcium ion binding"/>
    <property type="evidence" value="ECO:0007669"/>
    <property type="project" value="InterPro"/>
</dbReference>
<dbReference type="InterPro" id="IPR002048">
    <property type="entry name" value="EF_hand_dom"/>
</dbReference>
<reference evidence="3 4" key="1">
    <citation type="journal article" date="2013" name="Nat. Genet.">
        <title>The high-quality draft genome of peach (Prunus persica) identifies unique patterns of genetic diversity, domestication and genome evolution.</title>
        <authorList>
            <consortium name="International Peach Genome Initiative"/>
            <person name="Verde I."/>
            <person name="Abbott A.G."/>
            <person name="Scalabrin S."/>
            <person name="Jung S."/>
            <person name="Shu S."/>
            <person name="Marroni F."/>
            <person name="Zhebentyayeva T."/>
            <person name="Dettori M.T."/>
            <person name="Grimwood J."/>
            <person name="Cattonaro F."/>
            <person name="Zuccolo A."/>
            <person name="Rossini L."/>
            <person name="Jenkins J."/>
            <person name="Vendramin E."/>
            <person name="Meisel L.A."/>
            <person name="Decroocq V."/>
            <person name="Sosinski B."/>
            <person name="Prochnik S."/>
            <person name="Mitros T."/>
            <person name="Policriti A."/>
            <person name="Cipriani G."/>
            <person name="Dondini L."/>
            <person name="Ficklin S."/>
            <person name="Goodstein D.M."/>
            <person name="Xuan P."/>
            <person name="Del Fabbro C."/>
            <person name="Aramini V."/>
            <person name="Copetti D."/>
            <person name="Gonzalez S."/>
            <person name="Horner D.S."/>
            <person name="Falchi R."/>
            <person name="Lucas S."/>
            <person name="Mica E."/>
            <person name="Maldonado J."/>
            <person name="Lazzari B."/>
            <person name="Bielenberg D."/>
            <person name="Pirona R."/>
            <person name="Miculan M."/>
            <person name="Barakat A."/>
            <person name="Testolin R."/>
            <person name="Stella A."/>
            <person name="Tartarini S."/>
            <person name="Tonutti P."/>
            <person name="Arus P."/>
            <person name="Orellana A."/>
            <person name="Wells C."/>
            <person name="Main D."/>
            <person name="Vizzotto G."/>
            <person name="Silva H."/>
            <person name="Salamini F."/>
            <person name="Schmutz J."/>
            <person name="Morgante M."/>
            <person name="Rokhsar D.S."/>
        </authorList>
    </citation>
    <scope>NUCLEOTIDE SEQUENCE [LARGE SCALE GENOMIC DNA]</scope>
    <source>
        <strain evidence="4">cv. Nemared</strain>
    </source>
</reference>
<dbReference type="InterPro" id="IPR011992">
    <property type="entry name" value="EF-hand-dom_pair"/>
</dbReference>
<dbReference type="PROSITE" id="PS50222">
    <property type="entry name" value="EF_HAND_2"/>
    <property type="match status" value="1"/>
</dbReference>
<feature type="domain" description="EF-hand" evidence="2">
    <location>
        <begin position="17"/>
        <end position="44"/>
    </location>
</feature>
<sequence>MSTKPRRRSKFRWATMAICSVDANGDGKISVSELGNVLKALGSSVSADELQRVMGDRDTDCDGA</sequence>
<accession>A0A251QEQ6</accession>
<gene>
    <name evidence="3" type="ORF">PRUPE_2G120900</name>
</gene>
<dbReference type="Gene3D" id="1.10.238.10">
    <property type="entry name" value="EF-hand"/>
    <property type="match status" value="1"/>
</dbReference>
<dbReference type="Gramene" id="ONI22314">
    <property type="protein sequence ID" value="ONI22314"/>
    <property type="gene ID" value="PRUPE_2G120900"/>
</dbReference>
<dbReference type="PROSITE" id="PS00018">
    <property type="entry name" value="EF_HAND_1"/>
    <property type="match status" value="1"/>
</dbReference>
<dbReference type="Pfam" id="PF13499">
    <property type="entry name" value="EF-hand_7"/>
    <property type="match status" value="1"/>
</dbReference>
<name>A0A251QEQ6_PRUPE</name>